<keyword evidence="2" id="KW-1185">Reference proteome</keyword>
<accession>A0A8X6X9W6</accession>
<dbReference type="Proteomes" id="UP000886998">
    <property type="component" value="Unassembled WGS sequence"/>
</dbReference>
<reference evidence="1" key="1">
    <citation type="submission" date="2020-08" db="EMBL/GenBank/DDBJ databases">
        <title>Multicomponent nature underlies the extraordinary mechanical properties of spider dragline silk.</title>
        <authorList>
            <person name="Kono N."/>
            <person name="Nakamura H."/>
            <person name="Mori M."/>
            <person name="Yoshida Y."/>
            <person name="Ohtoshi R."/>
            <person name="Malay A.D."/>
            <person name="Moran D.A.P."/>
            <person name="Tomita M."/>
            <person name="Numata K."/>
            <person name="Arakawa K."/>
        </authorList>
    </citation>
    <scope>NUCLEOTIDE SEQUENCE</scope>
</reference>
<organism evidence="1 2">
    <name type="scientific">Trichonephila inaurata madagascariensis</name>
    <dbReference type="NCBI Taxonomy" id="2747483"/>
    <lineage>
        <taxon>Eukaryota</taxon>
        <taxon>Metazoa</taxon>
        <taxon>Ecdysozoa</taxon>
        <taxon>Arthropoda</taxon>
        <taxon>Chelicerata</taxon>
        <taxon>Arachnida</taxon>
        <taxon>Araneae</taxon>
        <taxon>Araneomorphae</taxon>
        <taxon>Entelegynae</taxon>
        <taxon>Araneoidea</taxon>
        <taxon>Nephilidae</taxon>
        <taxon>Trichonephila</taxon>
        <taxon>Trichonephila inaurata</taxon>
    </lineage>
</organism>
<name>A0A8X6X9W6_9ARAC</name>
<evidence type="ECO:0000313" key="2">
    <source>
        <dbReference type="Proteomes" id="UP000886998"/>
    </source>
</evidence>
<protein>
    <recommendedName>
        <fullName evidence="3">CCHC-type domain-containing protein</fullName>
    </recommendedName>
</protein>
<comment type="caution">
    <text evidence="1">The sequence shown here is derived from an EMBL/GenBank/DDBJ whole genome shotgun (WGS) entry which is preliminary data.</text>
</comment>
<gene>
    <name evidence="1" type="ORF">TNIN_396041</name>
</gene>
<evidence type="ECO:0000313" key="1">
    <source>
        <dbReference type="EMBL" id="GFY48925.1"/>
    </source>
</evidence>
<dbReference type="OrthoDB" id="6505565at2759"/>
<sequence length="434" mass="48835">MGSKIKKNKESKDRDEGIITCLLQSFPGASGTNEYLKKEATLSAFEIFLQTADAKRLKGSSPMLMEFLTPIFHIFSGLVVKKLPSSSISPSGPLTEDRSNVPTREALDDAYLHIRDLERKWLYPKENYRNLSVVSTRSFLVSIIVKPSYAQVAFLQAAVSSFTIPPPPSEKVLLVRPLEPNAGSSTTRNKITSFLLSKNLPFRITRIKNINNSGIAICLTTDEDVSKLSQVLSNVVDFASFSISKPIRHKPQFILFGVDSSYNNKDSITKALLLKNYIFQDGGFEVIFSIKSKSSSNWIISVIPDLYPVIKDHGYLYLNFERVRIERFISVMQCSTCGTLGHTRNHCSNTQACFRCNSTDDHDRASCDPRCINCTNHNVRFGSGSSENHGCRYKNCPVLIQFKKRTMNSTDYGRSLRGGRGAWLRYFTDPRPLY</sequence>
<dbReference type="EMBL" id="BMAV01006702">
    <property type="protein sequence ID" value="GFY48925.1"/>
    <property type="molecule type" value="Genomic_DNA"/>
</dbReference>
<dbReference type="AlphaFoldDB" id="A0A8X6X9W6"/>
<evidence type="ECO:0008006" key="3">
    <source>
        <dbReference type="Google" id="ProtNLM"/>
    </source>
</evidence>
<proteinExistence type="predicted"/>